<keyword evidence="4" id="KW-0804">Transcription</keyword>
<comment type="similarity">
    <text evidence="1">Belongs to the LysR transcriptional regulatory family.</text>
</comment>
<organism evidence="6 7">
    <name type="scientific">Mycolicibacter acidiphilus</name>
    <dbReference type="NCBI Taxonomy" id="2835306"/>
    <lineage>
        <taxon>Bacteria</taxon>
        <taxon>Bacillati</taxon>
        <taxon>Actinomycetota</taxon>
        <taxon>Actinomycetes</taxon>
        <taxon>Mycobacteriales</taxon>
        <taxon>Mycobacteriaceae</taxon>
        <taxon>Mycolicibacter</taxon>
    </lineage>
</organism>
<keyword evidence="3" id="KW-0238">DNA-binding</keyword>
<evidence type="ECO:0000313" key="7">
    <source>
        <dbReference type="Proteomes" id="UP001519535"/>
    </source>
</evidence>
<evidence type="ECO:0000256" key="4">
    <source>
        <dbReference type="ARBA" id="ARBA00023163"/>
    </source>
</evidence>
<evidence type="ECO:0000256" key="3">
    <source>
        <dbReference type="ARBA" id="ARBA00023125"/>
    </source>
</evidence>
<accession>A0ABS5RJG6</accession>
<name>A0ABS5RJG6_9MYCO</name>
<dbReference type="Pfam" id="PF00126">
    <property type="entry name" value="HTH_1"/>
    <property type="match status" value="1"/>
</dbReference>
<protein>
    <submittedName>
        <fullName evidence="6">LysR family transcriptional regulator</fullName>
    </submittedName>
</protein>
<dbReference type="PANTHER" id="PTHR30419:SF8">
    <property type="entry name" value="NITROGEN ASSIMILATION TRANSCRIPTIONAL ACTIVATOR-RELATED"/>
    <property type="match status" value="1"/>
</dbReference>
<dbReference type="SUPFAM" id="SSF46785">
    <property type="entry name" value="Winged helix' DNA-binding domain"/>
    <property type="match status" value="1"/>
</dbReference>
<evidence type="ECO:0000256" key="2">
    <source>
        <dbReference type="ARBA" id="ARBA00023015"/>
    </source>
</evidence>
<keyword evidence="7" id="KW-1185">Reference proteome</keyword>
<evidence type="ECO:0000313" key="6">
    <source>
        <dbReference type="EMBL" id="MBS9534442.1"/>
    </source>
</evidence>
<dbReference type="Gene3D" id="1.10.10.10">
    <property type="entry name" value="Winged helix-like DNA-binding domain superfamily/Winged helix DNA-binding domain"/>
    <property type="match status" value="1"/>
</dbReference>
<feature type="domain" description="HTH lysR-type" evidence="5">
    <location>
        <begin position="11"/>
        <end position="68"/>
    </location>
</feature>
<reference evidence="6 7" key="1">
    <citation type="submission" date="2021-05" db="EMBL/GenBank/DDBJ databases">
        <title>Mycobacterium acidophilum sp. nov., an extremely acid-tolerant member of the genus Mycobacterium.</title>
        <authorList>
            <person name="Xia J."/>
        </authorList>
    </citation>
    <scope>NUCLEOTIDE SEQUENCE [LARGE SCALE GENOMIC DNA]</scope>
    <source>
        <strain evidence="6 7">M1</strain>
    </source>
</reference>
<evidence type="ECO:0000259" key="5">
    <source>
        <dbReference type="PROSITE" id="PS50931"/>
    </source>
</evidence>
<dbReference type="InterPro" id="IPR000847">
    <property type="entry name" value="LysR_HTH_N"/>
</dbReference>
<dbReference type="Pfam" id="PF03466">
    <property type="entry name" value="LysR_substrate"/>
    <property type="match status" value="1"/>
</dbReference>
<dbReference type="InterPro" id="IPR036390">
    <property type="entry name" value="WH_DNA-bd_sf"/>
</dbReference>
<dbReference type="PRINTS" id="PR00039">
    <property type="entry name" value="HTHLYSR"/>
</dbReference>
<dbReference type="EMBL" id="JAHCLR010000023">
    <property type="protein sequence ID" value="MBS9534442.1"/>
    <property type="molecule type" value="Genomic_DNA"/>
</dbReference>
<dbReference type="PROSITE" id="PS50931">
    <property type="entry name" value="HTH_LYSR"/>
    <property type="match status" value="1"/>
</dbReference>
<evidence type="ECO:0000256" key="1">
    <source>
        <dbReference type="ARBA" id="ARBA00009437"/>
    </source>
</evidence>
<comment type="caution">
    <text evidence="6">The sequence shown here is derived from an EMBL/GenBank/DDBJ whole genome shotgun (WGS) entry which is preliminary data.</text>
</comment>
<dbReference type="InterPro" id="IPR005119">
    <property type="entry name" value="LysR_subst-bd"/>
</dbReference>
<dbReference type="SUPFAM" id="SSF53850">
    <property type="entry name" value="Periplasmic binding protein-like II"/>
    <property type="match status" value="1"/>
</dbReference>
<dbReference type="Proteomes" id="UP001519535">
    <property type="component" value="Unassembled WGS sequence"/>
</dbReference>
<dbReference type="Gene3D" id="3.40.190.290">
    <property type="match status" value="1"/>
</dbReference>
<keyword evidence="2" id="KW-0805">Transcription regulation</keyword>
<dbReference type="InterPro" id="IPR036388">
    <property type="entry name" value="WH-like_DNA-bd_sf"/>
</dbReference>
<dbReference type="InterPro" id="IPR050950">
    <property type="entry name" value="HTH-type_LysR_regulators"/>
</dbReference>
<proteinExistence type="inferred from homology"/>
<sequence length="321" mass="34091">MDRSRLLDGRLKLRHLVLVDVLTTHGSVIAAAAALHITQPVATRTLRDLESILGVPLYDRGPRGVTPTIFGETFTRHARAVLAQLTQAGQHVTELADAHRGTVVVGTDPGAANELLLRAIARLKVDRPQLTVVVRENTPEALSVELGAGRLDLIVGRRGTAVQESEAHVPLYAETVGVFVRSAHPLAVRPAVAFADLAGQPWVLPGSETGLHREAEHLFARHSLPLPANRIEVTSPLAARRLLLEADLVGLLPGPVGHDDPDLRALPVPLNSVKSAIGITTAAGRTSSPGAETLIATLRELTADVDDSRAPVELPLPSRAC</sequence>
<gene>
    <name evidence="6" type="ORF">KIH27_12685</name>
</gene>
<dbReference type="RefSeq" id="WP_214093314.1">
    <property type="nucleotide sequence ID" value="NZ_JAHCLR010000023.1"/>
</dbReference>
<dbReference type="PANTHER" id="PTHR30419">
    <property type="entry name" value="HTH-TYPE TRANSCRIPTIONAL REGULATOR YBHD"/>
    <property type="match status" value="1"/>
</dbReference>